<dbReference type="PROSITE" id="PS50109">
    <property type="entry name" value="HIS_KIN"/>
    <property type="match status" value="1"/>
</dbReference>
<keyword evidence="14" id="KW-1185">Reference proteome</keyword>
<dbReference type="SMART" id="SM00388">
    <property type="entry name" value="HisKA"/>
    <property type="match status" value="1"/>
</dbReference>
<feature type="domain" description="Histidine kinase" evidence="11">
    <location>
        <begin position="334"/>
        <end position="532"/>
    </location>
</feature>
<dbReference type="CDD" id="cd06225">
    <property type="entry name" value="HAMP"/>
    <property type="match status" value="1"/>
</dbReference>
<evidence type="ECO:0000313" key="14">
    <source>
        <dbReference type="Proteomes" id="UP000236726"/>
    </source>
</evidence>
<dbReference type="InterPro" id="IPR003661">
    <property type="entry name" value="HisK_dim/P_dom"/>
</dbReference>
<evidence type="ECO:0000256" key="2">
    <source>
        <dbReference type="ARBA" id="ARBA00004370"/>
    </source>
</evidence>
<keyword evidence="6 13" id="KW-0418">Kinase</keyword>
<evidence type="ECO:0000259" key="11">
    <source>
        <dbReference type="PROSITE" id="PS50109"/>
    </source>
</evidence>
<evidence type="ECO:0000313" key="13">
    <source>
        <dbReference type="EMBL" id="SEF41664.1"/>
    </source>
</evidence>
<feature type="compositionally biased region" description="Polar residues" evidence="9">
    <location>
        <begin position="121"/>
        <end position="133"/>
    </location>
</feature>
<protein>
    <recommendedName>
        <fullName evidence="3">histidine kinase</fullName>
        <ecNumber evidence="3">2.7.13.3</ecNumber>
    </recommendedName>
</protein>
<dbReference type="InterPro" id="IPR005467">
    <property type="entry name" value="His_kinase_dom"/>
</dbReference>
<name>A0A1H5RU58_9FIRM</name>
<dbReference type="PRINTS" id="PR00344">
    <property type="entry name" value="BCTRLSENSOR"/>
</dbReference>
<accession>A0A1H5RU58</accession>
<dbReference type="GO" id="GO:0016036">
    <property type="term" value="P:cellular response to phosphate starvation"/>
    <property type="evidence" value="ECO:0007669"/>
    <property type="project" value="TreeGrafter"/>
</dbReference>
<evidence type="ECO:0000256" key="10">
    <source>
        <dbReference type="SAM" id="Phobius"/>
    </source>
</evidence>
<proteinExistence type="predicted"/>
<evidence type="ECO:0000256" key="5">
    <source>
        <dbReference type="ARBA" id="ARBA00022679"/>
    </source>
</evidence>
<keyword evidence="10" id="KW-0472">Membrane</keyword>
<dbReference type="PROSITE" id="PS50885">
    <property type="entry name" value="HAMP"/>
    <property type="match status" value="1"/>
</dbReference>
<gene>
    <name evidence="13" type="ORF">SAMN05216537_101283</name>
</gene>
<dbReference type="Gene3D" id="3.30.565.10">
    <property type="entry name" value="Histidine kinase-like ATPase, C-terminal domain"/>
    <property type="match status" value="1"/>
</dbReference>
<dbReference type="EC" id="2.7.13.3" evidence="3"/>
<dbReference type="SUPFAM" id="SSF47384">
    <property type="entry name" value="Homodimeric domain of signal transducing histidine kinase"/>
    <property type="match status" value="1"/>
</dbReference>
<dbReference type="Gene3D" id="6.10.340.10">
    <property type="match status" value="1"/>
</dbReference>
<evidence type="ECO:0000256" key="9">
    <source>
        <dbReference type="SAM" id="MobiDB-lite"/>
    </source>
</evidence>
<dbReference type="InterPro" id="IPR003594">
    <property type="entry name" value="HATPase_dom"/>
</dbReference>
<dbReference type="EMBL" id="FNUL01000001">
    <property type="protein sequence ID" value="SEF41664.1"/>
    <property type="molecule type" value="Genomic_DNA"/>
</dbReference>
<dbReference type="SUPFAM" id="SSF55874">
    <property type="entry name" value="ATPase domain of HSP90 chaperone/DNA topoisomerase II/histidine kinase"/>
    <property type="match status" value="1"/>
</dbReference>
<evidence type="ECO:0000256" key="6">
    <source>
        <dbReference type="ARBA" id="ARBA00022777"/>
    </source>
</evidence>
<dbReference type="Pfam" id="PF00512">
    <property type="entry name" value="HisKA"/>
    <property type="match status" value="1"/>
</dbReference>
<feature type="coiled-coil region" evidence="8">
    <location>
        <begin position="297"/>
        <end position="327"/>
    </location>
</feature>
<dbReference type="FunFam" id="1.10.287.130:FF:000001">
    <property type="entry name" value="Two-component sensor histidine kinase"/>
    <property type="match status" value="1"/>
</dbReference>
<feature type="transmembrane region" description="Helical" evidence="10">
    <location>
        <begin position="232"/>
        <end position="255"/>
    </location>
</feature>
<sequence>MGIHSIRFKITLLLVAIVASLIVLLLVINVAFAEKFYISGKQETMSETYDKINEIMLQYDDGDISKSTMMAELDGYVSGNAMTALVVDSSWSTVYVSNSSGDDRLLQRLMLSILTGGLENATDSSSENATEAESQSEDNTENKSGSSNKNEPPAKDVQSSGEGGYKLNYDKFDSETSEVLQENSNYTIQKIYDSVMADYYLELWGTLDNGDSIIVRLPIQSIKDNIEISNTLIRYVGLTVLVIGVIAVFIFSAYISKPIKQLAHISERMAELDFDVRYTGKDKGEVGLLGHSMNNMSAKLEDNISRLKSANLELKRDIDKKEQIEKMRTDFLSNVSHELKTPIALIQGYAEGLKDGIADDKESRDFYLDVITDEANKMSVMVKRLLTLNQLEFGDDELVMERFNINDLLQSVVNANSLRAKQNDIKIIYESSDINIDVWGDEYKIEEVVTNYITNAINHCANEKEIRVKLERPDDKNVRVSVFNTGNPIPAEDIDRIWEKFYKVDKARTREYGGNGIGLSIVKAIMTSMGKGYGARNVSNGVEFWFDLDCDAK</sequence>
<keyword evidence="4" id="KW-0597">Phosphoprotein</keyword>
<dbReference type="InterPro" id="IPR036890">
    <property type="entry name" value="HATPase_C_sf"/>
</dbReference>
<feature type="domain" description="HAMP" evidence="12">
    <location>
        <begin position="253"/>
        <end position="305"/>
    </location>
</feature>
<dbReference type="RefSeq" id="WP_034245382.1">
    <property type="nucleotide sequence ID" value="NZ_FNUL01000001.1"/>
</dbReference>
<evidence type="ECO:0000256" key="7">
    <source>
        <dbReference type="ARBA" id="ARBA00023012"/>
    </source>
</evidence>
<dbReference type="Pfam" id="PF02518">
    <property type="entry name" value="HATPase_c"/>
    <property type="match status" value="1"/>
</dbReference>
<evidence type="ECO:0000256" key="4">
    <source>
        <dbReference type="ARBA" id="ARBA00022553"/>
    </source>
</evidence>
<dbReference type="InterPro" id="IPR004358">
    <property type="entry name" value="Sig_transdc_His_kin-like_C"/>
</dbReference>
<keyword evidence="5" id="KW-0808">Transferase</keyword>
<evidence type="ECO:0000256" key="8">
    <source>
        <dbReference type="SAM" id="Coils"/>
    </source>
</evidence>
<dbReference type="CDD" id="cd00082">
    <property type="entry name" value="HisKA"/>
    <property type="match status" value="1"/>
</dbReference>
<evidence type="ECO:0000259" key="12">
    <source>
        <dbReference type="PROSITE" id="PS50885"/>
    </source>
</evidence>
<dbReference type="AlphaFoldDB" id="A0A1H5RU58"/>
<dbReference type="GO" id="GO:0004721">
    <property type="term" value="F:phosphoprotein phosphatase activity"/>
    <property type="evidence" value="ECO:0007669"/>
    <property type="project" value="TreeGrafter"/>
</dbReference>
<comment type="subcellular location">
    <subcellularLocation>
        <location evidence="2">Membrane</location>
    </subcellularLocation>
</comment>
<dbReference type="Pfam" id="PF00672">
    <property type="entry name" value="HAMP"/>
    <property type="match status" value="1"/>
</dbReference>
<dbReference type="GO" id="GO:0000155">
    <property type="term" value="F:phosphorelay sensor kinase activity"/>
    <property type="evidence" value="ECO:0007669"/>
    <property type="project" value="InterPro"/>
</dbReference>
<feature type="region of interest" description="Disordered" evidence="9">
    <location>
        <begin position="119"/>
        <end position="163"/>
    </location>
</feature>
<dbReference type="SUPFAM" id="SSF158472">
    <property type="entry name" value="HAMP domain-like"/>
    <property type="match status" value="1"/>
</dbReference>
<dbReference type="InterPro" id="IPR003660">
    <property type="entry name" value="HAMP_dom"/>
</dbReference>
<reference evidence="13 14" key="1">
    <citation type="submission" date="2016-10" db="EMBL/GenBank/DDBJ databases">
        <authorList>
            <person name="de Groot N.N."/>
        </authorList>
    </citation>
    <scope>NUCLEOTIDE SEQUENCE [LARGE SCALE GENOMIC DNA]</scope>
    <source>
        <strain evidence="13 14">D15d</strain>
    </source>
</reference>
<dbReference type="Gene3D" id="1.10.287.130">
    <property type="match status" value="1"/>
</dbReference>
<dbReference type="Proteomes" id="UP000236726">
    <property type="component" value="Unassembled WGS sequence"/>
</dbReference>
<dbReference type="GO" id="GO:0005886">
    <property type="term" value="C:plasma membrane"/>
    <property type="evidence" value="ECO:0007669"/>
    <property type="project" value="TreeGrafter"/>
</dbReference>
<dbReference type="PANTHER" id="PTHR45453:SF3">
    <property type="entry name" value="HISTIDINE KINASE"/>
    <property type="match status" value="1"/>
</dbReference>
<evidence type="ECO:0000256" key="1">
    <source>
        <dbReference type="ARBA" id="ARBA00000085"/>
    </source>
</evidence>
<organism evidence="13 14">
    <name type="scientific">Lachnospira multipara</name>
    <dbReference type="NCBI Taxonomy" id="28051"/>
    <lineage>
        <taxon>Bacteria</taxon>
        <taxon>Bacillati</taxon>
        <taxon>Bacillota</taxon>
        <taxon>Clostridia</taxon>
        <taxon>Lachnospirales</taxon>
        <taxon>Lachnospiraceae</taxon>
        <taxon>Lachnospira</taxon>
    </lineage>
</organism>
<keyword evidence="10" id="KW-0812">Transmembrane</keyword>
<keyword evidence="7" id="KW-0902">Two-component regulatory system</keyword>
<evidence type="ECO:0000256" key="3">
    <source>
        <dbReference type="ARBA" id="ARBA00012438"/>
    </source>
</evidence>
<dbReference type="SMART" id="SM00304">
    <property type="entry name" value="HAMP"/>
    <property type="match status" value="1"/>
</dbReference>
<keyword evidence="8" id="KW-0175">Coiled coil</keyword>
<keyword evidence="10" id="KW-1133">Transmembrane helix</keyword>
<comment type="catalytic activity">
    <reaction evidence="1">
        <text>ATP + protein L-histidine = ADP + protein N-phospho-L-histidine.</text>
        <dbReference type="EC" id="2.7.13.3"/>
    </reaction>
</comment>
<dbReference type="InterPro" id="IPR050351">
    <property type="entry name" value="BphY/WalK/GraS-like"/>
</dbReference>
<dbReference type="SMART" id="SM00387">
    <property type="entry name" value="HATPase_c"/>
    <property type="match status" value="1"/>
</dbReference>
<dbReference type="InterPro" id="IPR036097">
    <property type="entry name" value="HisK_dim/P_sf"/>
</dbReference>
<dbReference type="PANTHER" id="PTHR45453">
    <property type="entry name" value="PHOSPHATE REGULON SENSOR PROTEIN PHOR"/>
    <property type="match status" value="1"/>
</dbReference>